<dbReference type="PROSITE" id="PS50975">
    <property type="entry name" value="ATP_GRASP"/>
    <property type="match status" value="1"/>
</dbReference>
<dbReference type="EMBL" id="BAAABX010000056">
    <property type="protein sequence ID" value="GAA0424475.1"/>
    <property type="molecule type" value="Genomic_DNA"/>
</dbReference>
<protein>
    <recommendedName>
        <fullName evidence="2">ATP-grasp domain-containing protein</fullName>
    </recommendedName>
</protein>
<dbReference type="RefSeq" id="WP_344029132.1">
    <property type="nucleotide sequence ID" value="NZ_BAAABX010000056.1"/>
</dbReference>
<evidence type="ECO:0000313" key="4">
    <source>
        <dbReference type="Proteomes" id="UP001500879"/>
    </source>
</evidence>
<sequence length="401" mass="41928">MRVVVLGEFRADRVVPPLRSGGADVVVLGFADLGAFLGDGVVCGRLPGRLGEQSLLRLLDAYGADVAVPNMGCRGQEQFLPVYASAAARWHGAMPVHPPGFATLASDKVALHRTAGERGWPVPRGRVCDGPGAVRRAVRELGPPVLVKEARSEFHAGRHYVRDGGEADRVCAGAVFPVLVQEALAGEEFAVEFLSRPGSATAWPVASLGRLDEECAPGRRLRVAPAALPAGARRELDAMVADLVRTFRPRGPWQMDLAVTGDGRLRIIELNGRLGGVSNMGWAATGLDPHAAHARAVLGRPFEAALAARRTALEIPVRNDAALPPPPPGTELLPFPGSPANPGPAATGFRRSVLGVPAGREGAARDWLMSLPPGALLGSPRAAVAQLARGAAALRVTPGGW</sequence>
<proteinExistence type="predicted"/>
<reference evidence="4" key="1">
    <citation type="journal article" date="2019" name="Int. J. Syst. Evol. Microbiol.">
        <title>The Global Catalogue of Microorganisms (GCM) 10K type strain sequencing project: providing services to taxonomists for standard genome sequencing and annotation.</title>
        <authorList>
            <consortium name="The Broad Institute Genomics Platform"/>
            <consortium name="The Broad Institute Genome Sequencing Center for Infectious Disease"/>
            <person name="Wu L."/>
            <person name="Ma J."/>
        </authorList>
    </citation>
    <scope>NUCLEOTIDE SEQUENCE [LARGE SCALE GENOMIC DNA]</scope>
    <source>
        <strain evidence="4">JCM 4788</strain>
    </source>
</reference>
<organism evidence="3 4">
    <name type="scientific">Streptomyces luteireticuli</name>
    <dbReference type="NCBI Taxonomy" id="173858"/>
    <lineage>
        <taxon>Bacteria</taxon>
        <taxon>Bacillati</taxon>
        <taxon>Actinomycetota</taxon>
        <taxon>Actinomycetes</taxon>
        <taxon>Kitasatosporales</taxon>
        <taxon>Streptomycetaceae</taxon>
        <taxon>Streptomyces</taxon>
    </lineage>
</organism>
<gene>
    <name evidence="3" type="ORF">GCM10010357_52460</name>
</gene>
<evidence type="ECO:0000256" key="1">
    <source>
        <dbReference type="PROSITE-ProRule" id="PRU00409"/>
    </source>
</evidence>
<comment type="caution">
    <text evidence="3">The sequence shown here is derived from an EMBL/GenBank/DDBJ whole genome shotgun (WGS) entry which is preliminary data.</text>
</comment>
<keyword evidence="1" id="KW-0547">Nucleotide-binding</keyword>
<dbReference type="Proteomes" id="UP001500879">
    <property type="component" value="Unassembled WGS sequence"/>
</dbReference>
<evidence type="ECO:0000259" key="2">
    <source>
        <dbReference type="PROSITE" id="PS50975"/>
    </source>
</evidence>
<dbReference type="Gene3D" id="3.30.470.20">
    <property type="entry name" value="ATP-grasp fold, B domain"/>
    <property type="match status" value="1"/>
</dbReference>
<keyword evidence="4" id="KW-1185">Reference proteome</keyword>
<keyword evidence="1" id="KW-0067">ATP-binding</keyword>
<accession>A0ABP3ITI8</accession>
<name>A0ABP3ITI8_9ACTN</name>
<dbReference type="InterPro" id="IPR011761">
    <property type="entry name" value="ATP-grasp"/>
</dbReference>
<evidence type="ECO:0000313" key="3">
    <source>
        <dbReference type="EMBL" id="GAA0424475.1"/>
    </source>
</evidence>
<feature type="domain" description="ATP-grasp" evidence="2">
    <location>
        <begin position="112"/>
        <end position="298"/>
    </location>
</feature>
<dbReference type="SUPFAM" id="SSF56059">
    <property type="entry name" value="Glutathione synthetase ATP-binding domain-like"/>
    <property type="match status" value="1"/>
</dbReference>